<evidence type="ECO:0000256" key="3">
    <source>
        <dbReference type="ARBA" id="ARBA00022448"/>
    </source>
</evidence>
<evidence type="ECO:0000256" key="1">
    <source>
        <dbReference type="ARBA" id="ARBA00004651"/>
    </source>
</evidence>
<feature type="transmembrane region" description="Helical" evidence="9">
    <location>
        <begin position="300"/>
        <end position="317"/>
    </location>
</feature>
<proteinExistence type="inferred from homology"/>
<dbReference type="Pfam" id="PF01594">
    <property type="entry name" value="AI-2E_transport"/>
    <property type="match status" value="1"/>
</dbReference>
<feature type="transmembrane region" description="Helical" evidence="9">
    <location>
        <begin position="238"/>
        <end position="266"/>
    </location>
</feature>
<keyword evidence="5 9" id="KW-0812">Transmembrane</keyword>
<evidence type="ECO:0000256" key="6">
    <source>
        <dbReference type="ARBA" id="ARBA00022989"/>
    </source>
</evidence>
<feature type="transmembrane region" description="Helical" evidence="9">
    <location>
        <begin position="12"/>
        <end position="31"/>
    </location>
</feature>
<evidence type="ECO:0000256" key="8">
    <source>
        <dbReference type="SAM" id="MobiDB-lite"/>
    </source>
</evidence>
<feature type="region of interest" description="Disordered" evidence="8">
    <location>
        <begin position="131"/>
        <end position="156"/>
    </location>
</feature>
<evidence type="ECO:0000256" key="2">
    <source>
        <dbReference type="ARBA" id="ARBA00009773"/>
    </source>
</evidence>
<dbReference type="InterPro" id="IPR002549">
    <property type="entry name" value="AI-2E-like"/>
</dbReference>
<evidence type="ECO:0000313" key="11">
    <source>
        <dbReference type="Proteomes" id="UP001575181"/>
    </source>
</evidence>
<feature type="transmembrane region" description="Helical" evidence="9">
    <location>
        <begin position="337"/>
        <end position="362"/>
    </location>
</feature>
<dbReference type="EMBL" id="JBGUAW010000002">
    <property type="protein sequence ID" value="MFA9460007.1"/>
    <property type="molecule type" value="Genomic_DNA"/>
</dbReference>
<evidence type="ECO:0000256" key="9">
    <source>
        <dbReference type="SAM" id="Phobius"/>
    </source>
</evidence>
<comment type="subcellular location">
    <subcellularLocation>
        <location evidence="1">Cell membrane</location>
        <topology evidence="1">Multi-pass membrane protein</topology>
    </subcellularLocation>
</comment>
<keyword evidence="7 9" id="KW-0472">Membrane</keyword>
<organism evidence="10 11">
    <name type="scientific">Thiohalorhabdus methylotrophus</name>
    <dbReference type="NCBI Taxonomy" id="3242694"/>
    <lineage>
        <taxon>Bacteria</taxon>
        <taxon>Pseudomonadati</taxon>
        <taxon>Pseudomonadota</taxon>
        <taxon>Gammaproteobacteria</taxon>
        <taxon>Thiohalorhabdales</taxon>
        <taxon>Thiohalorhabdaceae</taxon>
        <taxon>Thiohalorhabdus</taxon>
    </lineage>
</organism>
<dbReference type="PANTHER" id="PTHR21716">
    <property type="entry name" value="TRANSMEMBRANE PROTEIN"/>
    <property type="match status" value="1"/>
</dbReference>
<comment type="caution">
    <text evidence="10">The sequence shown here is derived from an EMBL/GenBank/DDBJ whole genome shotgun (WGS) entry which is preliminary data.</text>
</comment>
<feature type="transmembrane region" description="Helical" evidence="9">
    <location>
        <begin position="37"/>
        <end position="56"/>
    </location>
</feature>
<accession>A0ABV4TRP9</accession>
<keyword evidence="4" id="KW-1003">Cell membrane</keyword>
<feature type="transmembrane region" description="Helical" evidence="9">
    <location>
        <begin position="179"/>
        <end position="199"/>
    </location>
</feature>
<protein>
    <submittedName>
        <fullName evidence="10">AI-2E family transporter</fullName>
    </submittedName>
</protein>
<keyword evidence="11" id="KW-1185">Reference proteome</keyword>
<evidence type="ECO:0000313" key="10">
    <source>
        <dbReference type="EMBL" id="MFA9460007.1"/>
    </source>
</evidence>
<dbReference type="RefSeq" id="WP_373654785.1">
    <property type="nucleotide sequence ID" value="NZ_JBGUAW010000002.1"/>
</dbReference>
<feature type="transmembrane region" description="Helical" evidence="9">
    <location>
        <begin position="68"/>
        <end position="90"/>
    </location>
</feature>
<sequence length="615" mass="66867">MQSARPSFRSLFPGAAPSLLGAAAVVGLLYIGSNVLIPIVVAALLSSLLAPVAGQLERLHLGRIGSALLIAVFLAIFAASVAGVVSRQVVVLADALPDYRSNIVQRIEGIQAQGSTVLSRALTAFRNMRREVTEEEGRGAPARGQGNAEPETREPIPVQIREEPTSEVLGIIRNYGSALLQPIGMAGLAFIYLIFFLVYREDLRERVIRLAGISQINVTSDALDEASRKISHFLRAQVIINVTYGIPVGVGLWFLGVPNAALWGILATLLRFIPYLGPWVGAGLPVLLSLAVFDGWIRPLEVLGLFLVLELISNNIVEPWLYGASTGLSPVAVLFAVVFWSALWGLVGLVVAIPLTACLVVLGRYVPALQFLPVMLGREPALPPSAGLYYRLFAADTETAARLLAEYREEHGLEATLDEVVLPAMRLVRQHHSQGSLDRRRMVEMVEMAEQAIAPLFPGGAFPEPSTEFPRPPDLICIAAYDEIDELLARLLAALLRGEGARTAYVPTGILAGELASRIPGTHRSVLCITTIHPPDTYRVRYLCKRIRHRRPGWPLLVGAWGAERETGRALREAGADQIAGSLEASRHWIQRKLEEIETLESGRAPTPRMDSEQG</sequence>
<comment type="similarity">
    <text evidence="2">Belongs to the autoinducer-2 exporter (AI-2E) (TC 2.A.86) family.</text>
</comment>
<keyword evidence="6 9" id="KW-1133">Transmembrane helix</keyword>
<feature type="transmembrane region" description="Helical" evidence="9">
    <location>
        <begin position="272"/>
        <end position="293"/>
    </location>
</feature>
<keyword evidence="3" id="KW-0813">Transport</keyword>
<name>A0ABV4TRP9_9GAMM</name>
<evidence type="ECO:0000256" key="7">
    <source>
        <dbReference type="ARBA" id="ARBA00023136"/>
    </source>
</evidence>
<gene>
    <name evidence="10" type="ORF">ACERLL_04140</name>
</gene>
<dbReference type="PANTHER" id="PTHR21716:SF53">
    <property type="entry name" value="PERMEASE PERM-RELATED"/>
    <property type="match status" value="1"/>
</dbReference>
<evidence type="ECO:0000256" key="5">
    <source>
        <dbReference type="ARBA" id="ARBA00022692"/>
    </source>
</evidence>
<evidence type="ECO:0000256" key="4">
    <source>
        <dbReference type="ARBA" id="ARBA00022475"/>
    </source>
</evidence>
<reference evidence="10 11" key="1">
    <citation type="submission" date="2024-08" db="EMBL/GenBank/DDBJ databases">
        <title>Whole-genome sequencing of halo(alkali)philic microorganisms from hypersaline lakes.</title>
        <authorList>
            <person name="Sorokin D.Y."/>
            <person name="Merkel A.Y."/>
            <person name="Messina E."/>
            <person name="Yakimov M."/>
        </authorList>
    </citation>
    <scope>NUCLEOTIDE SEQUENCE [LARGE SCALE GENOMIC DNA]</scope>
    <source>
        <strain evidence="10 11">Cl-TMA</strain>
    </source>
</reference>
<dbReference type="Proteomes" id="UP001575181">
    <property type="component" value="Unassembled WGS sequence"/>
</dbReference>